<dbReference type="Proteomes" id="UP000004116">
    <property type="component" value="Unassembled WGS sequence"/>
</dbReference>
<dbReference type="InterPro" id="IPR050810">
    <property type="entry name" value="Bact_Secretion_Sys_Channel"/>
</dbReference>
<accession>G2H150</accession>
<feature type="domain" description="Type II/III secretion system secretin-like" evidence="2">
    <location>
        <begin position="9"/>
        <end position="121"/>
    </location>
</feature>
<comment type="caution">
    <text evidence="3">The sequence shown here is derived from an EMBL/GenBank/DDBJ whole genome shotgun (WGS) entry which is preliminary data.</text>
</comment>
<dbReference type="GO" id="GO:0009306">
    <property type="term" value="P:protein secretion"/>
    <property type="evidence" value="ECO:0007669"/>
    <property type="project" value="InterPro"/>
</dbReference>
<dbReference type="AlphaFoldDB" id="G2H150"/>
<dbReference type="InterPro" id="IPR004846">
    <property type="entry name" value="T2SS/T3SS_dom"/>
</dbReference>
<name>G2H150_9ENTR</name>
<dbReference type="EMBL" id="AGCA01000423">
    <property type="protein sequence ID" value="EGY28279.1"/>
    <property type="molecule type" value="Genomic_DNA"/>
</dbReference>
<dbReference type="PANTHER" id="PTHR30332">
    <property type="entry name" value="PROBABLE GENERAL SECRETION PATHWAY PROTEIN D"/>
    <property type="match status" value="1"/>
</dbReference>
<feature type="non-terminal residue" evidence="3">
    <location>
        <position position="122"/>
    </location>
</feature>
<keyword evidence="4" id="KW-1185">Reference proteome</keyword>
<protein>
    <submittedName>
        <fullName evidence="3">Type II secretory pathway, component PulD</fullName>
    </submittedName>
</protein>
<dbReference type="Pfam" id="PF00263">
    <property type="entry name" value="Secretin"/>
    <property type="match status" value="1"/>
</dbReference>
<gene>
    <name evidence="3" type="ORF">Rin_00017850</name>
</gene>
<sequence length="122" mass="13187">MDALYELFRTDSRFHVVSSPRLRVKNGAQASFSVGADVPVLGKISYVDNRPVQSVEYRSSGVILQVRPAIRAEVIDLAIDQQLSDFVKTATGVNNSPTLTKRQVTTQVSVADGDIILLGGLA</sequence>
<reference evidence="3 4" key="1">
    <citation type="journal article" date="2012" name="Genome Res.">
        <title>Genomic basis of endosymbiont-conferred protection against an insect parasitoid.</title>
        <authorList>
            <person name="Hansen A.K."/>
            <person name="Vorburger C."/>
            <person name="Moran N.A."/>
        </authorList>
    </citation>
    <scope>NUCLEOTIDE SEQUENCE [LARGE SCALE GENOMIC DNA]</scope>
    <source>
        <strain evidence="4">R5.15</strain>
    </source>
</reference>
<dbReference type="PANTHER" id="PTHR30332:SF17">
    <property type="entry name" value="TYPE IV PILIATION SYSTEM PROTEIN DR_0774-RELATED"/>
    <property type="match status" value="1"/>
</dbReference>
<evidence type="ECO:0000313" key="4">
    <source>
        <dbReference type="Proteomes" id="UP000004116"/>
    </source>
</evidence>
<evidence type="ECO:0000313" key="3">
    <source>
        <dbReference type="EMBL" id="EGY28279.1"/>
    </source>
</evidence>
<dbReference type="GO" id="GO:0015627">
    <property type="term" value="C:type II protein secretion system complex"/>
    <property type="evidence" value="ECO:0007669"/>
    <property type="project" value="TreeGrafter"/>
</dbReference>
<comment type="similarity">
    <text evidence="1">Belongs to the bacterial secretin family.</text>
</comment>
<organism evidence="3 4">
    <name type="scientific">Candidatus Regiella insecticola 5.15</name>
    <dbReference type="NCBI Taxonomy" id="1005043"/>
    <lineage>
        <taxon>Bacteria</taxon>
        <taxon>Pseudomonadati</taxon>
        <taxon>Pseudomonadota</taxon>
        <taxon>Gammaproteobacteria</taxon>
        <taxon>Enterobacterales</taxon>
        <taxon>Enterobacteriaceae</taxon>
        <taxon>aphid secondary symbionts</taxon>
        <taxon>Candidatus Regiella</taxon>
    </lineage>
</organism>
<evidence type="ECO:0000256" key="1">
    <source>
        <dbReference type="RuleBase" id="RU004003"/>
    </source>
</evidence>
<proteinExistence type="inferred from homology"/>
<evidence type="ECO:0000259" key="2">
    <source>
        <dbReference type="Pfam" id="PF00263"/>
    </source>
</evidence>